<gene>
    <name evidence="6" type="ORF">F4Y42_16475</name>
</gene>
<dbReference type="Pfam" id="PF01547">
    <property type="entry name" value="SBP_bac_1"/>
    <property type="match status" value="1"/>
</dbReference>
<dbReference type="GO" id="GO:0030313">
    <property type="term" value="C:cell envelope"/>
    <property type="evidence" value="ECO:0007669"/>
    <property type="project" value="UniProtKB-SubCell"/>
</dbReference>
<accession>A0A6B0YWL8</accession>
<dbReference type="PROSITE" id="PS51257">
    <property type="entry name" value="PROKAR_LIPOPROTEIN"/>
    <property type="match status" value="1"/>
</dbReference>
<comment type="caution">
    <text evidence="6">The sequence shown here is derived from an EMBL/GenBank/DDBJ whole genome shotgun (WGS) entry which is preliminary data.</text>
</comment>
<organism evidence="6">
    <name type="scientific">Caldilineaceae bacterium SB0664_bin_27</name>
    <dbReference type="NCBI Taxonomy" id="2605260"/>
    <lineage>
        <taxon>Bacteria</taxon>
        <taxon>Bacillati</taxon>
        <taxon>Chloroflexota</taxon>
        <taxon>Caldilineae</taxon>
        <taxon>Caldilineales</taxon>
        <taxon>Caldilineaceae</taxon>
    </lineage>
</organism>
<keyword evidence="4 5" id="KW-0732">Signal</keyword>
<sequence length="474" mass="52759">MSNRLTRRDMLRLSAGIAGTAALAACAPAPAGGDTMAGDSAAASDADGERTQIRFASFDWFANVPGIQWAEYHQDEAFPRYYEEHPEVEILWEPHGDGWSTKVLTNMAAGTAPDVMSTWPPIINTWAEKGQLLDLQPLVDQDVPDADDIFLAAGWDQCWDQITQIRMAMVTNIDVTSVYYSKPAFDELGVAYPEQDWSVDDCAATACALTKKDDDGEITRWGGQLRPSYVLGYFYYVEAWGGMVRDDETLMECMLGEEEALAAFEWIRHNMWDLNCLAQRNQVNASGIPNTWTGVLPADIVAFAERSADQFFDLADQMEEGSWDINHIPTGPVDRVCMGAPDQWCVYKGVADRGNHDDVWNWVKWIGAGEWYQDNVARRSGRLPGLASSADKWPGFLREIDGRLEPVNLEVIVDQLKTGEARGPQLFRFQSVAEELLVPAMEAIYVEGSEPVSILVDISQQVTEAQHATLERMG</sequence>
<evidence type="ECO:0000313" key="6">
    <source>
        <dbReference type="EMBL" id="MXY95037.1"/>
    </source>
</evidence>
<evidence type="ECO:0000256" key="3">
    <source>
        <dbReference type="ARBA" id="ARBA00022448"/>
    </source>
</evidence>
<dbReference type="EMBL" id="VXRG01000132">
    <property type="protein sequence ID" value="MXY95037.1"/>
    <property type="molecule type" value="Genomic_DNA"/>
</dbReference>
<dbReference type="PROSITE" id="PS51318">
    <property type="entry name" value="TAT"/>
    <property type="match status" value="1"/>
</dbReference>
<feature type="signal peptide" evidence="5">
    <location>
        <begin position="1"/>
        <end position="31"/>
    </location>
</feature>
<dbReference type="InterPro" id="IPR050490">
    <property type="entry name" value="Bact_solute-bd_prot1"/>
</dbReference>
<evidence type="ECO:0000256" key="5">
    <source>
        <dbReference type="SAM" id="SignalP"/>
    </source>
</evidence>
<protein>
    <submittedName>
        <fullName evidence="6">Extracellular solute-binding protein</fullName>
    </submittedName>
</protein>
<reference evidence="6" key="1">
    <citation type="submission" date="2019-09" db="EMBL/GenBank/DDBJ databases">
        <title>Characterisation of the sponge microbiome using genome-centric metagenomics.</title>
        <authorList>
            <person name="Engelberts J.P."/>
            <person name="Robbins S.J."/>
            <person name="De Goeij J.M."/>
            <person name="Aranda M."/>
            <person name="Bell S.C."/>
            <person name="Webster N.S."/>
        </authorList>
    </citation>
    <scope>NUCLEOTIDE SEQUENCE</scope>
    <source>
        <strain evidence="6">SB0664_bin_27</strain>
    </source>
</reference>
<name>A0A6B0YWL8_9CHLR</name>
<dbReference type="PANTHER" id="PTHR43649">
    <property type="entry name" value="ARABINOSE-BINDING PROTEIN-RELATED"/>
    <property type="match status" value="1"/>
</dbReference>
<dbReference type="SUPFAM" id="SSF53850">
    <property type="entry name" value="Periplasmic binding protein-like II"/>
    <property type="match status" value="1"/>
</dbReference>
<feature type="chain" id="PRO_5025527354" evidence="5">
    <location>
        <begin position="32"/>
        <end position="474"/>
    </location>
</feature>
<dbReference type="Gene3D" id="3.40.190.10">
    <property type="entry name" value="Periplasmic binding protein-like II"/>
    <property type="match status" value="1"/>
</dbReference>
<dbReference type="InterPro" id="IPR006311">
    <property type="entry name" value="TAT_signal"/>
</dbReference>
<dbReference type="InterPro" id="IPR006059">
    <property type="entry name" value="SBP"/>
</dbReference>
<evidence type="ECO:0000256" key="2">
    <source>
        <dbReference type="ARBA" id="ARBA00008520"/>
    </source>
</evidence>
<keyword evidence="3" id="KW-0813">Transport</keyword>
<comment type="similarity">
    <text evidence="2">Belongs to the bacterial solute-binding protein 1 family.</text>
</comment>
<evidence type="ECO:0000256" key="1">
    <source>
        <dbReference type="ARBA" id="ARBA00004196"/>
    </source>
</evidence>
<evidence type="ECO:0000256" key="4">
    <source>
        <dbReference type="ARBA" id="ARBA00022729"/>
    </source>
</evidence>
<proteinExistence type="inferred from homology"/>
<dbReference type="AlphaFoldDB" id="A0A6B0YWL8"/>
<comment type="subcellular location">
    <subcellularLocation>
        <location evidence="1">Cell envelope</location>
    </subcellularLocation>
</comment>
<dbReference type="PANTHER" id="PTHR43649:SF31">
    <property type="entry name" value="SN-GLYCEROL-3-PHOSPHATE-BINDING PERIPLASMIC PROTEIN UGPB"/>
    <property type="match status" value="1"/>
</dbReference>